<evidence type="ECO:0000313" key="1">
    <source>
        <dbReference type="EMBL" id="KAK3280046.1"/>
    </source>
</evidence>
<accession>A0AAE0LHK3</accession>
<dbReference type="EMBL" id="LGRX02004557">
    <property type="protein sequence ID" value="KAK3280046.1"/>
    <property type="molecule type" value="Genomic_DNA"/>
</dbReference>
<dbReference type="EMBL" id="LGRX02001734">
    <property type="protein sequence ID" value="KAK3285631.1"/>
    <property type="molecule type" value="Genomic_DNA"/>
</dbReference>
<organism evidence="2 3">
    <name type="scientific">Cymbomonas tetramitiformis</name>
    <dbReference type="NCBI Taxonomy" id="36881"/>
    <lineage>
        <taxon>Eukaryota</taxon>
        <taxon>Viridiplantae</taxon>
        <taxon>Chlorophyta</taxon>
        <taxon>Pyramimonadophyceae</taxon>
        <taxon>Pyramimonadales</taxon>
        <taxon>Pyramimonadaceae</taxon>
        <taxon>Cymbomonas</taxon>
    </lineage>
</organism>
<dbReference type="AlphaFoldDB" id="A0AAE0LHK3"/>
<sequence length="189" mass="20896">MLTNTWTEAREAMENAMSTVNTSKEKAAAMLKGNLTTPTDGPGKTRLLGVAFLAYLHECEKRNLFEPGALWNALIKSLGENIPRGTLQSNTSDPMIGNIKLLTTFQFLCDTYPVISYDFIYDRKESLPSAVFDEAMSRIKVTTAQLLQIAGRVSTDDARFHTAFVRKKEMGSLRATSPGFASYSKKVGK</sequence>
<evidence type="ECO:0000313" key="3">
    <source>
        <dbReference type="Proteomes" id="UP001190700"/>
    </source>
</evidence>
<evidence type="ECO:0000313" key="2">
    <source>
        <dbReference type="EMBL" id="KAK3285631.1"/>
    </source>
</evidence>
<proteinExistence type="predicted"/>
<dbReference type="Proteomes" id="UP001190700">
    <property type="component" value="Unassembled WGS sequence"/>
</dbReference>
<gene>
    <name evidence="1" type="ORF">CYMTET_12099</name>
    <name evidence="2" type="ORF">CYMTET_6773</name>
</gene>
<reference evidence="2" key="2">
    <citation type="submission" date="2023-06" db="EMBL/GenBank/DDBJ databases">
        <title>Long-read-based genome assembly of the green algal bacterivore Cymbomonas tetramitiformis.</title>
        <authorList>
            <person name="Gyaltshen Y."/>
            <person name="Rozenberg A."/>
            <person name="Paasch A."/>
            <person name="Burns J.A."/>
            <person name="Warring S."/>
            <person name="Larson R."/>
            <person name="Maurer-Alcala X."/>
            <person name="Dacks J."/>
            <person name="Kim E."/>
        </authorList>
    </citation>
    <scope>NUCLEOTIDE SEQUENCE</scope>
    <source>
        <strain evidence="2">PLY_AMNH</strain>
    </source>
</reference>
<name>A0AAE0LHK3_9CHLO</name>
<keyword evidence="3" id="KW-1185">Reference proteome</keyword>
<comment type="caution">
    <text evidence="2">The sequence shown here is derived from an EMBL/GenBank/DDBJ whole genome shotgun (WGS) entry which is preliminary data.</text>
</comment>
<protein>
    <submittedName>
        <fullName evidence="2">Uncharacterized protein</fullName>
    </submittedName>
</protein>
<reference evidence="2 3" key="1">
    <citation type="journal article" date="2015" name="Genome Biol. Evol.">
        <title>Comparative Genomics of a Bacterivorous Green Alga Reveals Evolutionary Causalities and Consequences of Phago-Mixotrophic Mode of Nutrition.</title>
        <authorList>
            <person name="Burns J.A."/>
            <person name="Paasch A."/>
            <person name="Narechania A."/>
            <person name="Kim E."/>
        </authorList>
    </citation>
    <scope>NUCLEOTIDE SEQUENCE [LARGE SCALE GENOMIC DNA]</scope>
    <source>
        <strain evidence="2">PLY_AMNH</strain>
    </source>
</reference>